<sequence>MEKLGKKQATVALRKEKKKQVQGEIDRLKQAEKKRRRLEKALATSAAIRSELEKKKQKKREEQERLCEEGAALAESVALHVLLGEDADESCQIMLGNDKRFGCFDHPHKLGFFMDHYSFEKQSHGGLGRTSNSYGSGYEWNDWVNGVSSLRITDNSQNLSPGQKHCRYSSYY</sequence>
<dbReference type="OrthoDB" id="1939301at2759"/>
<dbReference type="STRING" id="1088818.A0A2I0AY24"/>
<dbReference type="PANTHER" id="PTHR34212">
    <property type="entry name" value="OS02G0104200 PROTEIN"/>
    <property type="match status" value="1"/>
</dbReference>
<accession>A0A2I0AY24</accession>
<organism evidence="2 3">
    <name type="scientific">Apostasia shenzhenica</name>
    <dbReference type="NCBI Taxonomy" id="1088818"/>
    <lineage>
        <taxon>Eukaryota</taxon>
        <taxon>Viridiplantae</taxon>
        <taxon>Streptophyta</taxon>
        <taxon>Embryophyta</taxon>
        <taxon>Tracheophyta</taxon>
        <taxon>Spermatophyta</taxon>
        <taxon>Magnoliopsida</taxon>
        <taxon>Liliopsida</taxon>
        <taxon>Asparagales</taxon>
        <taxon>Orchidaceae</taxon>
        <taxon>Apostasioideae</taxon>
        <taxon>Apostasia</taxon>
    </lineage>
</organism>
<gene>
    <name evidence="2" type="ORF">AXF42_Ash008486</name>
</gene>
<evidence type="ECO:0000256" key="1">
    <source>
        <dbReference type="SAM" id="Coils"/>
    </source>
</evidence>
<feature type="coiled-coil region" evidence="1">
    <location>
        <begin position="11"/>
        <end position="69"/>
    </location>
</feature>
<keyword evidence="3" id="KW-1185">Reference proteome</keyword>
<keyword evidence="1" id="KW-0175">Coiled coil</keyword>
<evidence type="ECO:0000313" key="3">
    <source>
        <dbReference type="Proteomes" id="UP000236161"/>
    </source>
</evidence>
<reference evidence="2 3" key="1">
    <citation type="journal article" date="2017" name="Nature">
        <title>The Apostasia genome and the evolution of orchids.</title>
        <authorList>
            <person name="Zhang G.Q."/>
            <person name="Liu K.W."/>
            <person name="Li Z."/>
            <person name="Lohaus R."/>
            <person name="Hsiao Y.Y."/>
            <person name="Niu S.C."/>
            <person name="Wang J.Y."/>
            <person name="Lin Y.C."/>
            <person name="Xu Q."/>
            <person name="Chen L.J."/>
            <person name="Yoshida K."/>
            <person name="Fujiwara S."/>
            <person name="Wang Z.W."/>
            <person name="Zhang Y.Q."/>
            <person name="Mitsuda N."/>
            <person name="Wang M."/>
            <person name="Liu G.H."/>
            <person name="Pecoraro L."/>
            <person name="Huang H.X."/>
            <person name="Xiao X.J."/>
            <person name="Lin M."/>
            <person name="Wu X.Y."/>
            <person name="Wu W.L."/>
            <person name="Chen Y.Y."/>
            <person name="Chang S.B."/>
            <person name="Sakamoto S."/>
            <person name="Ohme-Takagi M."/>
            <person name="Yagi M."/>
            <person name="Zeng S.J."/>
            <person name="Shen C.Y."/>
            <person name="Yeh C.M."/>
            <person name="Luo Y.B."/>
            <person name="Tsai W.C."/>
            <person name="Van de Peer Y."/>
            <person name="Liu Z.J."/>
        </authorList>
    </citation>
    <scope>NUCLEOTIDE SEQUENCE [LARGE SCALE GENOMIC DNA]</scope>
    <source>
        <strain evidence="3">cv. Shenzhen</strain>
        <tissue evidence="2">Stem</tissue>
    </source>
</reference>
<proteinExistence type="predicted"/>
<dbReference type="Proteomes" id="UP000236161">
    <property type="component" value="Unassembled WGS sequence"/>
</dbReference>
<protein>
    <submittedName>
        <fullName evidence="2">Uncharacterized protein</fullName>
    </submittedName>
</protein>
<evidence type="ECO:0000313" key="2">
    <source>
        <dbReference type="EMBL" id="PKA60426.1"/>
    </source>
</evidence>
<name>A0A2I0AY24_9ASPA</name>
<dbReference type="EMBL" id="KZ451939">
    <property type="protein sequence ID" value="PKA60426.1"/>
    <property type="molecule type" value="Genomic_DNA"/>
</dbReference>
<dbReference type="AlphaFoldDB" id="A0A2I0AY24"/>
<dbReference type="PANTHER" id="PTHR34212:SF1">
    <property type="entry name" value="OS06G0106900 PROTEIN"/>
    <property type="match status" value="1"/>
</dbReference>